<proteinExistence type="predicted"/>
<keyword evidence="3" id="KW-1185">Reference proteome</keyword>
<name>A0ABS2TE19_9ACTO</name>
<dbReference type="Proteomes" id="UP000705983">
    <property type="component" value="Unassembled WGS sequence"/>
</dbReference>
<evidence type="ECO:0000313" key="2">
    <source>
        <dbReference type="EMBL" id="MBM9432906.1"/>
    </source>
</evidence>
<sequence>MSELSPAGDAATKTREEHKIAPGDTERYAHYVRKNKLTESNVTGKAVIALCGKVWIPVRNPEAFPVCPECKKIYAQMKGGGENS</sequence>
<evidence type="ECO:0000256" key="1">
    <source>
        <dbReference type="SAM" id="MobiDB-lite"/>
    </source>
</evidence>
<evidence type="ECO:0000313" key="3">
    <source>
        <dbReference type="Proteomes" id="UP000705983"/>
    </source>
</evidence>
<protein>
    <submittedName>
        <fullName evidence="2">DUF3039 domain-containing protein</fullName>
    </submittedName>
</protein>
<comment type="caution">
    <text evidence="2">The sequence shown here is derived from an EMBL/GenBank/DDBJ whole genome shotgun (WGS) entry which is preliminary data.</text>
</comment>
<feature type="region of interest" description="Disordered" evidence="1">
    <location>
        <begin position="1"/>
        <end position="25"/>
    </location>
</feature>
<dbReference type="EMBL" id="JAFFJS010000002">
    <property type="protein sequence ID" value="MBM9432906.1"/>
    <property type="molecule type" value="Genomic_DNA"/>
</dbReference>
<reference evidence="3" key="1">
    <citation type="submission" date="2021-02" db="EMBL/GenBank/DDBJ databases">
        <title>Leucobacter sp. CX169.</title>
        <authorList>
            <person name="Cheng Y."/>
        </authorList>
    </citation>
    <scope>NUCLEOTIDE SEQUENCE [LARGE SCALE GENOMIC DNA]</scope>
    <source>
        <strain evidence="3">JY899</strain>
    </source>
</reference>
<accession>A0ABS2TE19</accession>
<dbReference type="RefSeq" id="WP_182170111.1">
    <property type="nucleotide sequence ID" value="NZ_CP059676.1"/>
</dbReference>
<feature type="compositionally biased region" description="Basic and acidic residues" evidence="1">
    <location>
        <begin position="12"/>
        <end position="25"/>
    </location>
</feature>
<dbReference type="Pfam" id="PF11238">
    <property type="entry name" value="DUF3039"/>
    <property type="match status" value="1"/>
</dbReference>
<dbReference type="InterPro" id="IPR021400">
    <property type="entry name" value="DUF3039"/>
</dbReference>
<organism evidence="2 3">
    <name type="scientific">Flaviflexus equikiangi</name>
    <dbReference type="NCBI Taxonomy" id="2758573"/>
    <lineage>
        <taxon>Bacteria</taxon>
        <taxon>Bacillati</taxon>
        <taxon>Actinomycetota</taxon>
        <taxon>Actinomycetes</taxon>
        <taxon>Actinomycetales</taxon>
        <taxon>Actinomycetaceae</taxon>
        <taxon>Flaviflexus</taxon>
    </lineage>
</organism>
<gene>
    <name evidence="2" type="ORF">JVW63_04230</name>
</gene>